<dbReference type="NCBIfam" id="TIGR01364">
    <property type="entry name" value="serC_1"/>
    <property type="match status" value="1"/>
</dbReference>
<comment type="pathway">
    <text evidence="2 12">Amino-acid biosynthesis; L-serine biosynthesis; L-serine from 3-phospho-D-glycerate: step 2/3.</text>
</comment>
<reference evidence="14" key="1">
    <citation type="submission" date="2013-12" db="EMBL/GenBank/DDBJ databases">
        <authorList>
            <person name="Genoscope - CEA"/>
        </authorList>
    </citation>
    <scope>NUCLEOTIDE SEQUENCE</scope>
    <source>
        <strain evidence="14">CBS 1993</strain>
    </source>
</reference>
<comment type="catalytic activity">
    <reaction evidence="9">
        <text>4-(phosphooxy)-L-threonine + 2-oxoglutarate = (R)-3-hydroxy-2-oxo-4-phosphooxybutanoate + L-glutamate</text>
        <dbReference type="Rhea" id="RHEA:16573"/>
        <dbReference type="ChEBI" id="CHEBI:16810"/>
        <dbReference type="ChEBI" id="CHEBI:29985"/>
        <dbReference type="ChEBI" id="CHEBI:58452"/>
        <dbReference type="ChEBI" id="CHEBI:58538"/>
        <dbReference type="EC" id="2.6.1.52"/>
    </reaction>
</comment>
<keyword evidence="6 12" id="KW-0808">Transferase</keyword>
<keyword evidence="15" id="KW-1185">Reference proteome</keyword>
<evidence type="ECO:0000256" key="11">
    <source>
        <dbReference type="RuleBase" id="RU004504"/>
    </source>
</evidence>
<dbReference type="GO" id="GO:0030170">
    <property type="term" value="F:pyridoxal phosphate binding"/>
    <property type="evidence" value="ECO:0007669"/>
    <property type="project" value="TreeGrafter"/>
</dbReference>
<organism evidence="14 15">
    <name type="scientific">Kuraishia capsulata CBS 1993</name>
    <dbReference type="NCBI Taxonomy" id="1382522"/>
    <lineage>
        <taxon>Eukaryota</taxon>
        <taxon>Fungi</taxon>
        <taxon>Dikarya</taxon>
        <taxon>Ascomycota</taxon>
        <taxon>Saccharomycotina</taxon>
        <taxon>Pichiomycetes</taxon>
        <taxon>Pichiales</taxon>
        <taxon>Pichiaceae</taxon>
        <taxon>Kuraishia</taxon>
    </lineage>
</organism>
<dbReference type="Proteomes" id="UP000019384">
    <property type="component" value="Unassembled WGS sequence"/>
</dbReference>
<dbReference type="EMBL" id="HG793127">
    <property type="protein sequence ID" value="CDK26753.1"/>
    <property type="molecule type" value="Genomic_DNA"/>
</dbReference>
<sequence>MSRELTREEPNYFGAGPALLPTEVLQTAAYDLLNFNSVGLGIGEISHRSGPATEVINSTKQHFKDLLDIPDTHEVFFMQGGGTSGFSSIATNLAAAYLKKTGKPGKAGYVITGTWSKKSYEEAVRLGVDSVVVCDAKKLNGSFGDIPSVEKWSIPDLKDTSYVYFCDNETVNGIEFPDFPFEKFPDVEIVADMSSNILSKKLDISKYGLIMAGAQKNVGLAGISIYIIKKSLLEQPSDAEIKAAGIPLPPIAFHYPTVVANNSAYNTIPIFTLHIVDLVLQSLLKKGGITFQQELNEKKAKLLYETLDAYPTIFNLPVAKAVRSKMNVVFTLKDTSLDSEFLKQGEANKLTGLKGHRSVGGMRASLYNAVSLKSVELLVAYIKTFAESHK</sequence>
<dbReference type="GO" id="GO:0006564">
    <property type="term" value="P:L-serine biosynthetic process"/>
    <property type="evidence" value="ECO:0007669"/>
    <property type="project" value="UniProtKB-KW"/>
</dbReference>
<dbReference type="InterPro" id="IPR015422">
    <property type="entry name" value="PyrdxlP-dep_Trfase_small"/>
</dbReference>
<dbReference type="GeneID" id="34520141"/>
<evidence type="ECO:0000256" key="1">
    <source>
        <dbReference type="ARBA" id="ARBA00001933"/>
    </source>
</evidence>
<dbReference type="FunFam" id="3.40.640.10:FF:000010">
    <property type="entry name" value="Phosphoserine aminotransferase"/>
    <property type="match status" value="1"/>
</dbReference>
<dbReference type="HAMAP" id="MF_00160">
    <property type="entry name" value="SerC_aminotrans_5"/>
    <property type="match status" value="1"/>
</dbReference>
<dbReference type="Pfam" id="PF00266">
    <property type="entry name" value="Aminotran_5"/>
    <property type="match status" value="1"/>
</dbReference>
<comment type="catalytic activity">
    <reaction evidence="10 12">
        <text>O-phospho-L-serine + 2-oxoglutarate = 3-phosphooxypyruvate + L-glutamate</text>
        <dbReference type="Rhea" id="RHEA:14329"/>
        <dbReference type="ChEBI" id="CHEBI:16810"/>
        <dbReference type="ChEBI" id="CHEBI:18110"/>
        <dbReference type="ChEBI" id="CHEBI:29985"/>
        <dbReference type="ChEBI" id="CHEBI:57524"/>
        <dbReference type="EC" id="2.6.1.52"/>
    </reaction>
</comment>
<evidence type="ECO:0000256" key="3">
    <source>
        <dbReference type="ARBA" id="ARBA00006904"/>
    </source>
</evidence>
<comment type="cofactor">
    <cofactor evidence="1 11">
        <name>pyridoxal 5'-phosphate</name>
        <dbReference type="ChEBI" id="CHEBI:597326"/>
    </cofactor>
</comment>
<dbReference type="InterPro" id="IPR000192">
    <property type="entry name" value="Aminotrans_V_dom"/>
</dbReference>
<dbReference type="GO" id="GO:0004648">
    <property type="term" value="F:O-phospho-L-serine:2-oxoglutarate aminotransferase activity"/>
    <property type="evidence" value="ECO:0007669"/>
    <property type="project" value="UniProtKB-EC"/>
</dbReference>
<evidence type="ECO:0000256" key="12">
    <source>
        <dbReference type="RuleBase" id="RU004505"/>
    </source>
</evidence>
<keyword evidence="7" id="KW-0663">Pyridoxal phosphate</keyword>
<dbReference type="EC" id="2.6.1.52" evidence="12"/>
<dbReference type="NCBIfam" id="NF003764">
    <property type="entry name" value="PRK05355.1"/>
    <property type="match status" value="1"/>
</dbReference>
<evidence type="ECO:0000256" key="5">
    <source>
        <dbReference type="ARBA" id="ARBA00022605"/>
    </source>
</evidence>
<dbReference type="FunFam" id="3.90.1150.10:FF:000006">
    <property type="entry name" value="Phosphoserine aminotransferase"/>
    <property type="match status" value="1"/>
</dbReference>
<dbReference type="Gene3D" id="3.90.1150.10">
    <property type="entry name" value="Aspartate Aminotransferase, domain 1"/>
    <property type="match status" value="1"/>
</dbReference>
<dbReference type="PANTHER" id="PTHR43247">
    <property type="entry name" value="PHOSPHOSERINE AMINOTRANSFERASE"/>
    <property type="match status" value="1"/>
</dbReference>
<dbReference type="PIRSF" id="PIRSF000525">
    <property type="entry name" value="SerC"/>
    <property type="match status" value="1"/>
</dbReference>
<evidence type="ECO:0000259" key="13">
    <source>
        <dbReference type="Pfam" id="PF00266"/>
    </source>
</evidence>
<keyword evidence="8 12" id="KW-0718">Serine biosynthesis</keyword>
<evidence type="ECO:0000256" key="9">
    <source>
        <dbReference type="ARBA" id="ARBA00047630"/>
    </source>
</evidence>
<evidence type="ECO:0000313" key="15">
    <source>
        <dbReference type="Proteomes" id="UP000019384"/>
    </source>
</evidence>
<accession>W6MKZ8</accession>
<protein>
    <recommendedName>
        <fullName evidence="12">Phosphoserine aminotransferase</fullName>
        <ecNumber evidence="12">2.6.1.52</ecNumber>
    </recommendedName>
</protein>
<dbReference type="PROSITE" id="PS00595">
    <property type="entry name" value="AA_TRANSFER_CLASS_5"/>
    <property type="match status" value="1"/>
</dbReference>
<dbReference type="InterPro" id="IPR015424">
    <property type="entry name" value="PyrdxlP-dep_Trfase"/>
</dbReference>
<evidence type="ECO:0000256" key="10">
    <source>
        <dbReference type="ARBA" id="ARBA00049007"/>
    </source>
</evidence>
<dbReference type="PANTHER" id="PTHR43247:SF1">
    <property type="entry name" value="PHOSPHOSERINE AMINOTRANSFERASE"/>
    <property type="match status" value="1"/>
</dbReference>
<dbReference type="STRING" id="1382522.W6MKZ8"/>
<evidence type="ECO:0000313" key="14">
    <source>
        <dbReference type="EMBL" id="CDK26753.1"/>
    </source>
</evidence>
<dbReference type="HOGENOM" id="CLU_034866_0_0_1"/>
<evidence type="ECO:0000256" key="6">
    <source>
        <dbReference type="ARBA" id="ARBA00022679"/>
    </source>
</evidence>
<dbReference type="SUPFAM" id="SSF53383">
    <property type="entry name" value="PLP-dependent transferases"/>
    <property type="match status" value="1"/>
</dbReference>
<keyword evidence="4 12" id="KW-0032">Aminotransferase</keyword>
<name>W6MKZ8_9ASCO</name>
<dbReference type="OrthoDB" id="1703350at2759"/>
<reference evidence="14" key="2">
    <citation type="submission" date="2014-02" db="EMBL/GenBank/DDBJ databases">
        <title>Complete DNA sequence of /Kuraishia capsulata/ illustrates novel genomic features among budding yeasts (/Saccharomycotina/).</title>
        <authorList>
            <person name="Morales L."/>
            <person name="Noel B."/>
            <person name="Porcel B."/>
            <person name="Marcet-Houben M."/>
            <person name="Hullo M-F."/>
            <person name="Sacerdot C."/>
            <person name="Tekaia F."/>
            <person name="Leh-Louis V."/>
            <person name="Despons L."/>
            <person name="Khanna V."/>
            <person name="Aury J-M."/>
            <person name="Barbe V."/>
            <person name="Couloux A."/>
            <person name="Labadie K."/>
            <person name="Pelletier E."/>
            <person name="Souciet J-L."/>
            <person name="Boekhout T."/>
            <person name="Gabaldon T."/>
            <person name="Wincker P."/>
            <person name="Dujon B."/>
        </authorList>
    </citation>
    <scope>NUCLEOTIDE SEQUENCE</scope>
    <source>
        <strain evidence="14">CBS 1993</strain>
    </source>
</reference>
<dbReference type="InterPro" id="IPR022278">
    <property type="entry name" value="Pser_aminoTfrase"/>
</dbReference>
<proteinExistence type="inferred from homology"/>
<dbReference type="UniPathway" id="UPA00135">
    <property type="reaction ID" value="UER00197"/>
</dbReference>
<dbReference type="GO" id="GO:0009113">
    <property type="term" value="P:purine nucleobase biosynthetic process"/>
    <property type="evidence" value="ECO:0007669"/>
    <property type="project" value="EnsemblFungi"/>
</dbReference>
<feature type="domain" description="Aminotransferase class V" evidence="13">
    <location>
        <begin position="13"/>
        <end position="378"/>
    </location>
</feature>
<dbReference type="Gene3D" id="3.40.640.10">
    <property type="entry name" value="Type I PLP-dependent aspartate aminotransferase-like (Major domain)"/>
    <property type="match status" value="1"/>
</dbReference>
<evidence type="ECO:0000256" key="7">
    <source>
        <dbReference type="ARBA" id="ARBA00022898"/>
    </source>
</evidence>
<comment type="similarity">
    <text evidence="3">Belongs to the class-V pyridoxal-phosphate-dependent aminotransferase family. SerC subfamily.</text>
</comment>
<keyword evidence="5 12" id="KW-0028">Amino-acid biosynthesis</keyword>
<dbReference type="GO" id="GO:0005737">
    <property type="term" value="C:cytoplasm"/>
    <property type="evidence" value="ECO:0007669"/>
    <property type="project" value="TreeGrafter"/>
</dbReference>
<evidence type="ECO:0000256" key="2">
    <source>
        <dbReference type="ARBA" id="ARBA00005099"/>
    </source>
</evidence>
<evidence type="ECO:0000256" key="8">
    <source>
        <dbReference type="ARBA" id="ARBA00023299"/>
    </source>
</evidence>
<dbReference type="InterPro" id="IPR020578">
    <property type="entry name" value="Aminotrans_V_PyrdxlP_BS"/>
</dbReference>
<dbReference type="RefSeq" id="XP_022458753.1">
    <property type="nucleotide sequence ID" value="XM_022603004.1"/>
</dbReference>
<dbReference type="InterPro" id="IPR015421">
    <property type="entry name" value="PyrdxlP-dep_Trfase_major"/>
</dbReference>
<dbReference type="AlphaFoldDB" id="W6MKZ8"/>
<gene>
    <name evidence="14" type="ORF">KUCA_T00002727001</name>
</gene>
<evidence type="ECO:0000256" key="4">
    <source>
        <dbReference type="ARBA" id="ARBA00022576"/>
    </source>
</evidence>